<dbReference type="PANTHER" id="PTHR21600:SF84">
    <property type="entry name" value="PSEUDOURIDINE SYNTHASE RSUA_RLUA-LIKE DOMAIN-CONTAINING PROTEIN"/>
    <property type="match status" value="1"/>
</dbReference>
<dbReference type="Proteomes" id="UP001303211">
    <property type="component" value="Chromosome"/>
</dbReference>
<dbReference type="InterPro" id="IPR050188">
    <property type="entry name" value="RluA_PseudoU_synthase"/>
</dbReference>
<sequence length="306" mass="34528">MHNRHDPRVLPMRDGVNPSCVVLPSIVHGLLLDFLVQRLPAVSRADWLRRLGAGEVVDEQGVAATAQSPCTPGLRYYYYRELPSETPIPFEETVLYQDEHILVADKPHFLPVVPAGRYLQQTLLVRLKRRLGLPELSPVHRIDRDTAGLVLFSVQRATRGMYQALFRERAVRKVYEAVAPWRADLPLPRVHESRLEELGHFFRMQEVPGTPNAITAMAVVEQEGPWARYRLEPITGKRHQLRVHMAALGLPLCGDGFYPEVNDPPEGDYSNPLQLLARTLSFTDPVTGQARDFASRLQLRALASLG</sequence>
<gene>
    <name evidence="2" type="ORF">P4826_03235</name>
</gene>
<dbReference type="InterPro" id="IPR006224">
    <property type="entry name" value="PsdUridine_synth_RluA-like_CS"/>
</dbReference>
<protein>
    <submittedName>
        <fullName evidence="2">Pseudouridine synthase</fullName>
    </submittedName>
</protein>
<keyword evidence="3" id="KW-1185">Reference proteome</keyword>
<feature type="domain" description="Pseudouridine synthase RsuA/RluA-like" evidence="1">
    <location>
        <begin position="100"/>
        <end position="247"/>
    </location>
</feature>
<dbReference type="Pfam" id="PF00849">
    <property type="entry name" value="PseudoU_synth_2"/>
    <property type="match status" value="1"/>
</dbReference>
<dbReference type="EMBL" id="CP136921">
    <property type="protein sequence ID" value="WOO33122.1"/>
    <property type="molecule type" value="Genomic_DNA"/>
</dbReference>
<dbReference type="RefSeq" id="WP_317702524.1">
    <property type="nucleotide sequence ID" value="NZ_CP136921.1"/>
</dbReference>
<dbReference type="SUPFAM" id="SSF55120">
    <property type="entry name" value="Pseudouridine synthase"/>
    <property type="match status" value="1"/>
</dbReference>
<evidence type="ECO:0000313" key="2">
    <source>
        <dbReference type="EMBL" id="WOO33122.1"/>
    </source>
</evidence>
<dbReference type="Gene3D" id="3.30.2350.10">
    <property type="entry name" value="Pseudouridine synthase"/>
    <property type="match status" value="1"/>
</dbReference>
<dbReference type="InterPro" id="IPR006145">
    <property type="entry name" value="PsdUridine_synth_RsuA/RluA"/>
</dbReference>
<proteinExistence type="predicted"/>
<reference evidence="2 3" key="1">
    <citation type="submission" date="2023-03" db="EMBL/GenBank/DDBJ databases">
        <title>Diaphorobacter basophil sp. nov., isolated from a sewage-treatment plant.</title>
        <authorList>
            <person name="Yang K."/>
        </authorList>
    </citation>
    <scope>NUCLEOTIDE SEQUENCE [LARGE SCALE GENOMIC DNA]</scope>
    <source>
        <strain evidence="2 3">Y-1</strain>
    </source>
</reference>
<evidence type="ECO:0000259" key="1">
    <source>
        <dbReference type="Pfam" id="PF00849"/>
    </source>
</evidence>
<accession>A0ABZ0J6M9</accession>
<dbReference type="PANTHER" id="PTHR21600">
    <property type="entry name" value="MITOCHONDRIAL RNA PSEUDOURIDINE SYNTHASE"/>
    <property type="match status" value="1"/>
</dbReference>
<name>A0ABZ0J6M9_9BURK</name>
<organism evidence="2 3">
    <name type="scientific">Diaphorobacter limosus</name>
    <dbReference type="NCBI Taxonomy" id="3036128"/>
    <lineage>
        <taxon>Bacteria</taxon>
        <taxon>Pseudomonadati</taxon>
        <taxon>Pseudomonadota</taxon>
        <taxon>Betaproteobacteria</taxon>
        <taxon>Burkholderiales</taxon>
        <taxon>Comamonadaceae</taxon>
        <taxon>Diaphorobacter</taxon>
    </lineage>
</organism>
<evidence type="ECO:0000313" key="3">
    <source>
        <dbReference type="Proteomes" id="UP001303211"/>
    </source>
</evidence>
<dbReference type="PROSITE" id="PS01129">
    <property type="entry name" value="PSI_RLU"/>
    <property type="match status" value="1"/>
</dbReference>
<dbReference type="InterPro" id="IPR020103">
    <property type="entry name" value="PsdUridine_synth_cat_dom_sf"/>
</dbReference>